<dbReference type="InterPro" id="IPR052739">
    <property type="entry name" value="FAAH2"/>
</dbReference>
<dbReference type="Proteomes" id="UP000076967">
    <property type="component" value="Unassembled WGS sequence"/>
</dbReference>
<dbReference type="GO" id="GO:0012505">
    <property type="term" value="C:endomembrane system"/>
    <property type="evidence" value="ECO:0007669"/>
    <property type="project" value="TreeGrafter"/>
</dbReference>
<accession>A0A168ML02</accession>
<dbReference type="InterPro" id="IPR020556">
    <property type="entry name" value="Amidase_CS"/>
</dbReference>
<dbReference type="InterPro" id="IPR036928">
    <property type="entry name" value="AS_sf"/>
</dbReference>
<dbReference type="PANTHER" id="PTHR43372">
    <property type="entry name" value="FATTY-ACID AMIDE HYDROLASE"/>
    <property type="match status" value="1"/>
</dbReference>
<proteinExistence type="predicted"/>
<dbReference type="RefSeq" id="WP_068529710.1">
    <property type="nucleotide sequence ID" value="NZ_LVJH01000006.1"/>
</dbReference>
<dbReference type="OrthoDB" id="9811471at2"/>
<dbReference type="Pfam" id="PF01425">
    <property type="entry name" value="Amidase"/>
    <property type="match status" value="1"/>
</dbReference>
<organism evidence="2 3">
    <name type="scientific">Paenibacillus glacialis</name>
    <dbReference type="NCBI Taxonomy" id="494026"/>
    <lineage>
        <taxon>Bacteria</taxon>
        <taxon>Bacillati</taxon>
        <taxon>Bacillota</taxon>
        <taxon>Bacilli</taxon>
        <taxon>Bacillales</taxon>
        <taxon>Paenibacillaceae</taxon>
        <taxon>Paenibacillus</taxon>
    </lineage>
</organism>
<sequence length="215" mass="22909">MVNSFIERIQRVHKDINAIAIMMFENALSEAQSCDELVANGVSLGPLHGVPVTIKESIHIAGTPSTWGIQGKDELLEEDDPSVARLKNAGAIILAKTNAMQLLMGCETFNPIYGRTNNPWNLERTSGGSSGGEGAAIAYMCSVLGLGTDIGGSIRTPAHFCGIHGLKPTPRIIPQHPPKGISHIQKGASSMSSIGPMARTVDDLKLAFEILSRKQ</sequence>
<dbReference type="PROSITE" id="PS00571">
    <property type="entry name" value="AMIDASES"/>
    <property type="match status" value="1"/>
</dbReference>
<dbReference type="InterPro" id="IPR023631">
    <property type="entry name" value="Amidase_dom"/>
</dbReference>
<comment type="caution">
    <text evidence="2">The sequence shown here is derived from an EMBL/GenBank/DDBJ whole genome shotgun (WGS) entry which is preliminary data.</text>
</comment>
<dbReference type="SUPFAM" id="SSF75304">
    <property type="entry name" value="Amidase signature (AS) enzymes"/>
    <property type="match status" value="1"/>
</dbReference>
<gene>
    <name evidence="2" type="ORF">PGLA_05150</name>
</gene>
<dbReference type="AlphaFoldDB" id="A0A168ML02"/>
<evidence type="ECO:0000313" key="3">
    <source>
        <dbReference type="Proteomes" id="UP000076967"/>
    </source>
</evidence>
<dbReference type="PANTHER" id="PTHR43372:SF4">
    <property type="entry name" value="FATTY-ACID AMIDE HYDROLASE 2"/>
    <property type="match status" value="1"/>
</dbReference>
<feature type="domain" description="Amidase" evidence="1">
    <location>
        <begin position="2"/>
        <end position="214"/>
    </location>
</feature>
<evidence type="ECO:0000259" key="1">
    <source>
        <dbReference type="Pfam" id="PF01425"/>
    </source>
</evidence>
<dbReference type="Gene3D" id="3.90.1300.10">
    <property type="entry name" value="Amidase signature (AS) domain"/>
    <property type="match status" value="1"/>
</dbReference>
<evidence type="ECO:0000313" key="2">
    <source>
        <dbReference type="EMBL" id="OAB44800.1"/>
    </source>
</evidence>
<reference evidence="2 3" key="1">
    <citation type="submission" date="2016-03" db="EMBL/GenBank/DDBJ databases">
        <title>Draft genome sequence of Paenibacillus glacialis DSM 22343.</title>
        <authorList>
            <person name="Shin S.-K."/>
            <person name="Yi H."/>
        </authorList>
    </citation>
    <scope>NUCLEOTIDE SEQUENCE [LARGE SCALE GENOMIC DNA]</scope>
    <source>
        <strain evidence="2 3">DSM 22343</strain>
    </source>
</reference>
<name>A0A168ML02_9BACL</name>
<keyword evidence="3" id="KW-1185">Reference proteome</keyword>
<dbReference type="EMBL" id="LVJH01000006">
    <property type="protein sequence ID" value="OAB44800.1"/>
    <property type="molecule type" value="Genomic_DNA"/>
</dbReference>
<protein>
    <recommendedName>
        <fullName evidence="1">Amidase domain-containing protein</fullName>
    </recommendedName>
</protein>
<dbReference type="STRING" id="494026.PGLA_05150"/>